<evidence type="ECO:0000313" key="2">
    <source>
        <dbReference type="Proteomes" id="UP001060085"/>
    </source>
</evidence>
<proteinExistence type="predicted"/>
<reference evidence="2" key="1">
    <citation type="journal article" date="2023" name="Nat. Plants">
        <title>Single-cell RNA sequencing provides a high-resolution roadmap for understanding the multicellular compartmentation of specialized metabolism.</title>
        <authorList>
            <person name="Sun S."/>
            <person name="Shen X."/>
            <person name="Li Y."/>
            <person name="Li Y."/>
            <person name="Wang S."/>
            <person name="Li R."/>
            <person name="Zhang H."/>
            <person name="Shen G."/>
            <person name="Guo B."/>
            <person name="Wei J."/>
            <person name="Xu J."/>
            <person name="St-Pierre B."/>
            <person name="Chen S."/>
            <person name="Sun C."/>
        </authorList>
    </citation>
    <scope>NUCLEOTIDE SEQUENCE [LARGE SCALE GENOMIC DNA]</scope>
</reference>
<sequence length="151" mass="16646">MMMFTPAYMLSIYSGRAVIMAAADAGKSQKPQATKAWSRKSFADMFSSKTVEQAALMIKSVNQYKGEPVVFFDQTEIFSLAAPFMLALVGKFSHGRPSTEALRKEFHTENTAATKLNPQEAAVDSVSASDSGLPELETDLPYLEEHKAQNW</sequence>
<dbReference type="Proteomes" id="UP001060085">
    <property type="component" value="Linkage Group LG02"/>
</dbReference>
<gene>
    <name evidence="1" type="ORF">M9H77_06724</name>
</gene>
<protein>
    <submittedName>
        <fullName evidence="1">Uncharacterized protein</fullName>
    </submittedName>
</protein>
<comment type="caution">
    <text evidence="1">The sequence shown here is derived from an EMBL/GenBank/DDBJ whole genome shotgun (WGS) entry which is preliminary data.</text>
</comment>
<evidence type="ECO:0000313" key="1">
    <source>
        <dbReference type="EMBL" id="KAI5675774.1"/>
    </source>
</evidence>
<keyword evidence="2" id="KW-1185">Reference proteome</keyword>
<name>A0ACC0BT37_CATRO</name>
<accession>A0ACC0BT37</accession>
<organism evidence="1 2">
    <name type="scientific">Catharanthus roseus</name>
    <name type="common">Madagascar periwinkle</name>
    <name type="synonym">Vinca rosea</name>
    <dbReference type="NCBI Taxonomy" id="4058"/>
    <lineage>
        <taxon>Eukaryota</taxon>
        <taxon>Viridiplantae</taxon>
        <taxon>Streptophyta</taxon>
        <taxon>Embryophyta</taxon>
        <taxon>Tracheophyta</taxon>
        <taxon>Spermatophyta</taxon>
        <taxon>Magnoliopsida</taxon>
        <taxon>eudicotyledons</taxon>
        <taxon>Gunneridae</taxon>
        <taxon>Pentapetalae</taxon>
        <taxon>asterids</taxon>
        <taxon>lamiids</taxon>
        <taxon>Gentianales</taxon>
        <taxon>Apocynaceae</taxon>
        <taxon>Rauvolfioideae</taxon>
        <taxon>Vinceae</taxon>
        <taxon>Catharanthinae</taxon>
        <taxon>Catharanthus</taxon>
    </lineage>
</organism>
<dbReference type="EMBL" id="CM044702">
    <property type="protein sequence ID" value="KAI5675774.1"/>
    <property type="molecule type" value="Genomic_DNA"/>
</dbReference>